<evidence type="ECO:0000313" key="1">
    <source>
        <dbReference type="EMBL" id="GFP95466.1"/>
    </source>
</evidence>
<accession>A0A830C8J1</accession>
<reference evidence="1" key="1">
    <citation type="submission" date="2020-07" db="EMBL/GenBank/DDBJ databases">
        <title>Ethylene signaling mediates host invasion by parasitic plants.</title>
        <authorList>
            <person name="Yoshida S."/>
        </authorList>
    </citation>
    <scope>NUCLEOTIDE SEQUENCE</scope>
    <source>
        <strain evidence="1">Okayama</strain>
    </source>
</reference>
<comment type="caution">
    <text evidence="1">The sequence shown here is derived from an EMBL/GenBank/DDBJ whole genome shotgun (WGS) entry which is preliminary data.</text>
</comment>
<name>A0A830C8J1_9LAMI</name>
<organism evidence="1 2">
    <name type="scientific">Phtheirospermum japonicum</name>
    <dbReference type="NCBI Taxonomy" id="374723"/>
    <lineage>
        <taxon>Eukaryota</taxon>
        <taxon>Viridiplantae</taxon>
        <taxon>Streptophyta</taxon>
        <taxon>Embryophyta</taxon>
        <taxon>Tracheophyta</taxon>
        <taxon>Spermatophyta</taxon>
        <taxon>Magnoliopsida</taxon>
        <taxon>eudicotyledons</taxon>
        <taxon>Gunneridae</taxon>
        <taxon>Pentapetalae</taxon>
        <taxon>asterids</taxon>
        <taxon>lamiids</taxon>
        <taxon>Lamiales</taxon>
        <taxon>Orobanchaceae</taxon>
        <taxon>Orobanchaceae incertae sedis</taxon>
        <taxon>Phtheirospermum</taxon>
    </lineage>
</organism>
<protein>
    <submittedName>
        <fullName evidence="1">Auxin-binding protein abp19a</fullName>
    </submittedName>
</protein>
<dbReference type="AlphaFoldDB" id="A0A830C8J1"/>
<dbReference type="EMBL" id="BMAC01000390">
    <property type="protein sequence ID" value="GFP95466.1"/>
    <property type="molecule type" value="Genomic_DNA"/>
</dbReference>
<keyword evidence="2" id="KW-1185">Reference proteome</keyword>
<evidence type="ECO:0000313" key="2">
    <source>
        <dbReference type="Proteomes" id="UP000653305"/>
    </source>
</evidence>
<dbReference type="Proteomes" id="UP000653305">
    <property type="component" value="Unassembled WGS sequence"/>
</dbReference>
<proteinExistence type="predicted"/>
<sequence length="111" mass="12139">MEKPLWEHHNVALVQRLQVHNIVERGYEPSADRSLNDDEDLRAAGVCVEGDDAFGRQVEAGYGDSEAVDSWELASNAGVTAALMMLVVLPATARPRYTKSLTVMEAAFLHG</sequence>
<gene>
    <name evidence="1" type="ORF">PHJA_001690900</name>
</gene>